<proteinExistence type="predicted"/>
<keyword evidence="1" id="KW-1133">Transmembrane helix</keyword>
<accession>E2S8D9</accession>
<gene>
    <name evidence="2" type="ORF">HMPREF0063_10296</name>
</gene>
<reference evidence="2" key="1">
    <citation type="submission" date="2010-08" db="EMBL/GenBank/DDBJ databases">
        <authorList>
            <person name="Muzny D."/>
            <person name="Qin X."/>
            <person name="Buhay C."/>
            <person name="Dugan-Rocha S."/>
            <person name="Ding Y."/>
            <person name="Chen G."/>
            <person name="Hawes A."/>
            <person name="Holder M."/>
            <person name="Jhangiani S."/>
            <person name="Johnson A."/>
            <person name="Khan Z."/>
            <person name="Li Z."/>
            <person name="Liu W."/>
            <person name="Liu X."/>
            <person name="Perez L."/>
            <person name="Shen H."/>
            <person name="Wang Q."/>
            <person name="Watt J."/>
            <person name="Xi L."/>
            <person name="Xin Y."/>
            <person name="Zhou J."/>
            <person name="Deng J."/>
            <person name="Jiang H."/>
            <person name="Liu Y."/>
            <person name="Qu J."/>
            <person name="Song X.-Z."/>
            <person name="Zhang L."/>
            <person name="Villasana D."/>
            <person name="Johnson A."/>
            <person name="Liu J."/>
            <person name="Liyanage D."/>
            <person name="Lorensuhewa L."/>
            <person name="Robinson T."/>
            <person name="Song A."/>
            <person name="Song B.-B."/>
            <person name="Dinh H."/>
            <person name="Thornton R."/>
            <person name="Coyle M."/>
            <person name="Francisco L."/>
            <person name="Jackson L."/>
            <person name="Javaid M."/>
            <person name="Korchina V."/>
            <person name="Kovar C."/>
            <person name="Mata R."/>
            <person name="Mathew T."/>
            <person name="Ngo R."/>
            <person name="Nguyen L."/>
            <person name="Nguyen N."/>
            <person name="Okwuonu G."/>
            <person name="Ongeri F."/>
            <person name="Pham C."/>
            <person name="Simmons D."/>
            <person name="Wilczek-Boney K."/>
            <person name="Hale W."/>
            <person name="Jakkamsetti A."/>
            <person name="Pham P."/>
            <person name="Ruth R."/>
            <person name="San Lucas F."/>
            <person name="Warren J."/>
            <person name="Zhang J."/>
            <person name="Zhao Z."/>
            <person name="Zhou C."/>
            <person name="Zhu D."/>
            <person name="Lee S."/>
            <person name="Bess C."/>
            <person name="Blankenburg K."/>
            <person name="Forbes L."/>
            <person name="Fu Q."/>
            <person name="Gubbala S."/>
            <person name="Hirani K."/>
            <person name="Jayaseelan J.C."/>
            <person name="Lara F."/>
            <person name="Munidasa M."/>
            <person name="Palculict T."/>
            <person name="Patil S."/>
            <person name="Pu L.-L."/>
            <person name="Saada N."/>
            <person name="Tang L."/>
            <person name="Weissenberger G."/>
            <person name="Zhu Y."/>
            <person name="Hemphill L."/>
            <person name="Shang Y."/>
            <person name="Youmans B."/>
            <person name="Ayvaz T."/>
            <person name="Ross M."/>
            <person name="Santibanez J."/>
            <person name="Aqrawi P."/>
            <person name="Gross S."/>
            <person name="Joshi V."/>
            <person name="Fowler G."/>
            <person name="Nazareth L."/>
            <person name="Reid J."/>
            <person name="Worley K."/>
            <person name="Petrosino J."/>
            <person name="Highlander S."/>
            <person name="Gibbs R."/>
        </authorList>
    </citation>
    <scope>NUCLEOTIDE SEQUENCE [LARGE SCALE GENOMIC DNA]</scope>
    <source>
        <strain evidence="2">DSM 15272</strain>
    </source>
</reference>
<sequence>MSGGSLVVKPGMIHYVGVVVLGIGVALTCVRLRSQRLSTHRSA</sequence>
<evidence type="ECO:0000313" key="2">
    <source>
        <dbReference type="EMBL" id="EFQ84444.1"/>
    </source>
</evidence>
<dbReference type="AlphaFoldDB" id="E2S8D9"/>
<evidence type="ECO:0000256" key="1">
    <source>
        <dbReference type="SAM" id="Phobius"/>
    </source>
</evidence>
<protein>
    <submittedName>
        <fullName evidence="2">Uncharacterized protein</fullName>
    </submittedName>
</protein>
<dbReference type="HOGENOM" id="CLU_3228530_0_0_11"/>
<organism evidence="2 3">
    <name type="scientific">Aeromicrobium marinum DSM 15272</name>
    <dbReference type="NCBI Taxonomy" id="585531"/>
    <lineage>
        <taxon>Bacteria</taxon>
        <taxon>Bacillati</taxon>
        <taxon>Actinomycetota</taxon>
        <taxon>Actinomycetes</taxon>
        <taxon>Propionibacteriales</taxon>
        <taxon>Nocardioidaceae</taxon>
        <taxon>Aeromicrobium</taxon>
    </lineage>
</organism>
<comment type="caution">
    <text evidence="2">The sequence shown here is derived from an EMBL/GenBank/DDBJ whole genome shotgun (WGS) entry which is preliminary data.</text>
</comment>
<keyword evidence="1" id="KW-0812">Transmembrane</keyword>
<keyword evidence="1" id="KW-0472">Membrane</keyword>
<dbReference type="EMBL" id="ACLF03000002">
    <property type="protein sequence ID" value="EFQ84444.1"/>
    <property type="molecule type" value="Genomic_DNA"/>
</dbReference>
<keyword evidence="3" id="KW-1185">Reference proteome</keyword>
<feature type="transmembrane region" description="Helical" evidence="1">
    <location>
        <begin position="12"/>
        <end position="32"/>
    </location>
</feature>
<evidence type="ECO:0000313" key="3">
    <source>
        <dbReference type="Proteomes" id="UP000003111"/>
    </source>
</evidence>
<dbReference type="Proteomes" id="UP000003111">
    <property type="component" value="Unassembled WGS sequence"/>
</dbReference>
<name>E2S8D9_9ACTN</name>